<evidence type="ECO:0000313" key="8">
    <source>
        <dbReference type="Proteomes" id="UP000557566"/>
    </source>
</evidence>
<feature type="transmembrane region" description="Helical" evidence="6">
    <location>
        <begin position="329"/>
        <end position="350"/>
    </location>
</feature>
<dbReference type="InterPro" id="IPR001248">
    <property type="entry name" value="Pur-cyt_permease"/>
</dbReference>
<dbReference type="Proteomes" id="UP000557566">
    <property type="component" value="Unassembled WGS sequence"/>
</dbReference>
<evidence type="ECO:0000256" key="6">
    <source>
        <dbReference type="SAM" id="Phobius"/>
    </source>
</evidence>
<dbReference type="PANTHER" id="PTHR30618">
    <property type="entry name" value="NCS1 FAMILY PURINE/PYRIMIDINE TRANSPORTER"/>
    <property type="match status" value="1"/>
</dbReference>
<comment type="caution">
    <text evidence="7">The sequence shown here is derived from an EMBL/GenBank/DDBJ whole genome shotgun (WGS) entry which is preliminary data.</text>
</comment>
<dbReference type="PANTHER" id="PTHR30618:SF15">
    <property type="entry name" value="NICOTINAMIDE RIBOSIDE TRANSPORTER 1-RELATED"/>
    <property type="match status" value="1"/>
</dbReference>
<feature type="transmembrane region" description="Helical" evidence="6">
    <location>
        <begin position="371"/>
        <end position="388"/>
    </location>
</feature>
<dbReference type="InterPro" id="IPR045225">
    <property type="entry name" value="Uracil/uridine/allantoin_perm"/>
</dbReference>
<dbReference type="GO" id="GO:0015205">
    <property type="term" value="F:nucleobase transmembrane transporter activity"/>
    <property type="evidence" value="ECO:0007669"/>
    <property type="project" value="TreeGrafter"/>
</dbReference>
<accession>A0A8H4PWV9</accession>
<dbReference type="Pfam" id="PF02133">
    <property type="entry name" value="Transp_cyt_pur"/>
    <property type="match status" value="1"/>
</dbReference>
<dbReference type="AlphaFoldDB" id="A0A8H4PWV9"/>
<reference evidence="7 8" key="1">
    <citation type="journal article" date="2020" name="Genome Biol. Evol.">
        <title>A new high-quality draft genome assembly of the Chinese cordyceps Ophiocordyceps sinensis.</title>
        <authorList>
            <person name="Shu R."/>
            <person name="Zhang J."/>
            <person name="Meng Q."/>
            <person name="Zhang H."/>
            <person name="Zhou G."/>
            <person name="Li M."/>
            <person name="Wu P."/>
            <person name="Zhao Y."/>
            <person name="Chen C."/>
            <person name="Qin Q."/>
        </authorList>
    </citation>
    <scope>NUCLEOTIDE SEQUENCE [LARGE SCALE GENOMIC DNA]</scope>
    <source>
        <strain evidence="7 8">IOZ07</strain>
    </source>
</reference>
<feature type="transmembrane region" description="Helical" evidence="6">
    <location>
        <begin position="174"/>
        <end position="190"/>
    </location>
</feature>
<feature type="transmembrane region" description="Helical" evidence="6">
    <location>
        <begin position="394"/>
        <end position="414"/>
    </location>
</feature>
<gene>
    <name evidence="7" type="ORF">G6O67_003495</name>
</gene>
<name>A0A8H4PWV9_9HYPO</name>
<evidence type="ECO:0000256" key="3">
    <source>
        <dbReference type="ARBA" id="ARBA00022692"/>
    </source>
</evidence>
<protein>
    <recommendedName>
        <fullName evidence="9">Uracil permease</fullName>
    </recommendedName>
</protein>
<organism evidence="7 8">
    <name type="scientific">Ophiocordyceps sinensis</name>
    <dbReference type="NCBI Taxonomy" id="72228"/>
    <lineage>
        <taxon>Eukaryota</taxon>
        <taxon>Fungi</taxon>
        <taxon>Dikarya</taxon>
        <taxon>Ascomycota</taxon>
        <taxon>Pezizomycotina</taxon>
        <taxon>Sordariomycetes</taxon>
        <taxon>Hypocreomycetidae</taxon>
        <taxon>Hypocreales</taxon>
        <taxon>Ophiocordycipitaceae</taxon>
        <taxon>Ophiocordyceps</taxon>
    </lineage>
</organism>
<evidence type="ECO:0000256" key="4">
    <source>
        <dbReference type="ARBA" id="ARBA00022989"/>
    </source>
</evidence>
<sequence>MGVDWTAVKEKLECPRDDGAHYENTTWCNRDLIPIPPDRRTFGVFSYLGYWTVSGSNISAWALGSTLLTFGLSPQQAIGTVIVGGVLTGLLAVACGWMGEYHYIGFTVCSRFSWGMRGSYFPVIIRVFVGSIWFGLQAFWGGQATRVAIGALIPGFAHLPNSFDPSSHLETKDFVGLIVWMCLFIPGVLIRPEKLQTGFVVCFVLFCGSCFGLLIWAVSRNNGPGTMFQEAGTAPNIGWAFMFGITALLGAWGGGTLGQSDWTRYASRRYAPTSSQLLASPVTIAVTAIIGIVVTSASRDILGGELQWNPIYLLAKIQDYYDSSSGARAGVFFASSGLVCSQLAISLVLNAMSAGMDMAGLWPKYINIRRGAYIMTMIGILTQPWQLLMSASKFLAVMGGFGVFLAPATGILLADYHVVRRYRLKLDDLYVGDASSIYWFHHGFNWRAFVAFFAGVSPLLPGLVGTVNVGTFAASSGWARLYNLTFIVGLFIAFTVFVVLNMVFPVPGLGEERPFRANGSTYDVADPESPMEVGSKIQ</sequence>
<feature type="transmembrane region" description="Helical" evidence="6">
    <location>
        <begin position="444"/>
        <end position="464"/>
    </location>
</feature>
<dbReference type="EMBL" id="JAAVMX010000003">
    <property type="protein sequence ID" value="KAF4511723.1"/>
    <property type="molecule type" value="Genomic_DNA"/>
</dbReference>
<evidence type="ECO:0000256" key="5">
    <source>
        <dbReference type="ARBA" id="ARBA00023136"/>
    </source>
</evidence>
<feature type="transmembrane region" description="Helical" evidence="6">
    <location>
        <begin position="77"/>
        <end position="99"/>
    </location>
</feature>
<feature type="transmembrane region" description="Helical" evidence="6">
    <location>
        <begin position="237"/>
        <end position="257"/>
    </location>
</feature>
<keyword evidence="5 6" id="KW-0472">Membrane</keyword>
<comment type="similarity">
    <text evidence="2">Belongs to the purine-cytosine permease (2.A.39) family.</text>
</comment>
<keyword evidence="3 6" id="KW-0812">Transmembrane</keyword>
<feature type="transmembrane region" description="Helical" evidence="6">
    <location>
        <begin position="484"/>
        <end position="506"/>
    </location>
</feature>
<feature type="transmembrane region" description="Helical" evidence="6">
    <location>
        <begin position="277"/>
        <end position="298"/>
    </location>
</feature>
<keyword evidence="4 6" id="KW-1133">Transmembrane helix</keyword>
<dbReference type="GO" id="GO:0005886">
    <property type="term" value="C:plasma membrane"/>
    <property type="evidence" value="ECO:0007669"/>
    <property type="project" value="TreeGrafter"/>
</dbReference>
<evidence type="ECO:0008006" key="9">
    <source>
        <dbReference type="Google" id="ProtNLM"/>
    </source>
</evidence>
<comment type="subcellular location">
    <subcellularLocation>
        <location evidence="1">Membrane</location>
        <topology evidence="1">Multi-pass membrane protein</topology>
    </subcellularLocation>
</comment>
<feature type="transmembrane region" description="Helical" evidence="6">
    <location>
        <begin position="197"/>
        <end position="217"/>
    </location>
</feature>
<feature type="transmembrane region" description="Helical" evidence="6">
    <location>
        <begin position="120"/>
        <end position="140"/>
    </location>
</feature>
<proteinExistence type="inferred from homology"/>
<feature type="transmembrane region" description="Helical" evidence="6">
    <location>
        <begin position="48"/>
        <end position="71"/>
    </location>
</feature>
<dbReference type="CDD" id="cd11482">
    <property type="entry name" value="SLC-NCS1sbd_NRT1-like"/>
    <property type="match status" value="1"/>
</dbReference>
<dbReference type="OrthoDB" id="2018619at2759"/>
<evidence type="ECO:0000256" key="1">
    <source>
        <dbReference type="ARBA" id="ARBA00004141"/>
    </source>
</evidence>
<keyword evidence="8" id="KW-1185">Reference proteome</keyword>
<evidence type="ECO:0000256" key="2">
    <source>
        <dbReference type="ARBA" id="ARBA00008974"/>
    </source>
</evidence>
<dbReference type="Gene3D" id="1.10.4160.10">
    <property type="entry name" value="Hydantoin permease"/>
    <property type="match status" value="1"/>
</dbReference>
<evidence type="ECO:0000313" key="7">
    <source>
        <dbReference type="EMBL" id="KAF4511723.1"/>
    </source>
</evidence>